<organism evidence="7 8">
    <name type="scientific">Neptunicoccus cionae</name>
    <dbReference type="NCBI Taxonomy" id="2035344"/>
    <lineage>
        <taxon>Bacteria</taxon>
        <taxon>Pseudomonadati</taxon>
        <taxon>Pseudomonadota</taxon>
        <taxon>Alphaproteobacteria</taxon>
        <taxon>Rhodobacterales</taxon>
        <taxon>Paracoccaceae</taxon>
        <taxon>Neptunicoccus</taxon>
    </lineage>
</organism>
<name>A0A916R2S7_9RHOB</name>
<dbReference type="SUPFAM" id="SSF53448">
    <property type="entry name" value="Nucleotide-diphospho-sugar transferases"/>
    <property type="match status" value="1"/>
</dbReference>
<evidence type="ECO:0000313" key="7">
    <source>
        <dbReference type="EMBL" id="GGA29665.1"/>
    </source>
</evidence>
<keyword evidence="3" id="KW-0328">Glycosyltransferase</keyword>
<dbReference type="InterPro" id="IPR001173">
    <property type="entry name" value="Glyco_trans_2-like"/>
</dbReference>
<evidence type="ECO:0000256" key="4">
    <source>
        <dbReference type="ARBA" id="ARBA00022679"/>
    </source>
</evidence>
<accession>A0A916R2S7</accession>
<reference evidence="7" key="1">
    <citation type="journal article" date="2014" name="Int. J. Syst. Evol. Microbiol.">
        <title>Complete genome sequence of Corynebacterium casei LMG S-19264T (=DSM 44701T), isolated from a smear-ripened cheese.</title>
        <authorList>
            <consortium name="US DOE Joint Genome Institute (JGI-PGF)"/>
            <person name="Walter F."/>
            <person name="Albersmeier A."/>
            <person name="Kalinowski J."/>
            <person name="Ruckert C."/>
        </authorList>
    </citation>
    <scope>NUCLEOTIDE SEQUENCE</scope>
    <source>
        <strain evidence="7">CGMCC 1.15880</strain>
    </source>
</reference>
<dbReference type="Proteomes" id="UP000628017">
    <property type="component" value="Unassembled WGS sequence"/>
</dbReference>
<dbReference type="AlphaFoldDB" id="A0A916R2S7"/>
<protein>
    <recommendedName>
        <fullName evidence="6">Glycosyltransferase 2-like domain-containing protein</fullName>
    </recommendedName>
</protein>
<keyword evidence="5" id="KW-0472">Membrane</keyword>
<keyword evidence="4" id="KW-0808">Transferase</keyword>
<dbReference type="GO" id="GO:0005886">
    <property type="term" value="C:plasma membrane"/>
    <property type="evidence" value="ECO:0007669"/>
    <property type="project" value="UniProtKB-SubCell"/>
</dbReference>
<dbReference type="EMBL" id="BMKA01000006">
    <property type="protein sequence ID" value="GGA29665.1"/>
    <property type="molecule type" value="Genomic_DNA"/>
</dbReference>
<keyword evidence="2" id="KW-1003">Cell membrane</keyword>
<feature type="domain" description="Glycosyltransferase 2-like" evidence="6">
    <location>
        <begin position="10"/>
        <end position="140"/>
    </location>
</feature>
<evidence type="ECO:0000256" key="2">
    <source>
        <dbReference type="ARBA" id="ARBA00022475"/>
    </source>
</evidence>
<dbReference type="PANTHER" id="PTHR43646:SF2">
    <property type="entry name" value="GLYCOSYLTRANSFERASE 2-LIKE DOMAIN-CONTAINING PROTEIN"/>
    <property type="match status" value="1"/>
</dbReference>
<dbReference type="GO" id="GO:0016757">
    <property type="term" value="F:glycosyltransferase activity"/>
    <property type="evidence" value="ECO:0007669"/>
    <property type="project" value="UniProtKB-KW"/>
</dbReference>
<dbReference type="PANTHER" id="PTHR43646">
    <property type="entry name" value="GLYCOSYLTRANSFERASE"/>
    <property type="match status" value="1"/>
</dbReference>
<sequence>MTVAVNTQFSIIIAANNEEDYIGPCLDAVLAQDPEAGVLEVIVAANACTDRTEDIVTGYLPRFTARGWQLTCLHLDPPGKVGALNAGDRAAIGAMRAYLDADVICDPALIGQLRAALSSERPLYATGTLVVTPARSWITRAYAKFWQQLPFVKGGAVGAGLFAVNGAGRALWGDFPEVISDDTFVRLNFPPDQRIEVPAAYHWPMIEGWFGLVKVRRRQDAGVREIYDLYPHLAANEAKVGLGRKELVSLALRYPVSFAVYVGVALNVRARPAPAGWTRGR</sequence>
<dbReference type="InterPro" id="IPR029044">
    <property type="entry name" value="Nucleotide-diphossugar_trans"/>
</dbReference>
<evidence type="ECO:0000313" key="8">
    <source>
        <dbReference type="Proteomes" id="UP000628017"/>
    </source>
</evidence>
<comment type="caution">
    <text evidence="7">The sequence shown here is derived from an EMBL/GenBank/DDBJ whole genome shotgun (WGS) entry which is preliminary data.</text>
</comment>
<evidence type="ECO:0000256" key="3">
    <source>
        <dbReference type="ARBA" id="ARBA00022676"/>
    </source>
</evidence>
<dbReference type="RefSeq" id="WP_188678087.1">
    <property type="nucleotide sequence ID" value="NZ_BMKA01000006.1"/>
</dbReference>
<proteinExistence type="predicted"/>
<reference evidence="7" key="2">
    <citation type="submission" date="2020-09" db="EMBL/GenBank/DDBJ databases">
        <authorList>
            <person name="Sun Q."/>
            <person name="Zhou Y."/>
        </authorList>
    </citation>
    <scope>NUCLEOTIDE SEQUENCE</scope>
    <source>
        <strain evidence="7">CGMCC 1.15880</strain>
    </source>
</reference>
<gene>
    <name evidence="7" type="ORF">GCM10011498_33580</name>
</gene>
<evidence type="ECO:0000259" key="6">
    <source>
        <dbReference type="Pfam" id="PF00535"/>
    </source>
</evidence>
<dbReference type="Gene3D" id="3.90.550.10">
    <property type="entry name" value="Spore Coat Polysaccharide Biosynthesis Protein SpsA, Chain A"/>
    <property type="match status" value="1"/>
</dbReference>
<evidence type="ECO:0000256" key="1">
    <source>
        <dbReference type="ARBA" id="ARBA00004236"/>
    </source>
</evidence>
<keyword evidence="8" id="KW-1185">Reference proteome</keyword>
<evidence type="ECO:0000256" key="5">
    <source>
        <dbReference type="ARBA" id="ARBA00023136"/>
    </source>
</evidence>
<dbReference type="Pfam" id="PF00535">
    <property type="entry name" value="Glycos_transf_2"/>
    <property type="match status" value="1"/>
</dbReference>
<comment type="subcellular location">
    <subcellularLocation>
        <location evidence="1">Cell membrane</location>
    </subcellularLocation>
</comment>